<proteinExistence type="predicted"/>
<dbReference type="InterPro" id="IPR024457">
    <property type="entry name" value="Putative_integrase_N"/>
</dbReference>
<protein>
    <recommendedName>
        <fullName evidence="1">Putative integrase N-terminal domain-containing protein</fullName>
    </recommendedName>
</protein>
<accession>A0A0W0TGK8</accession>
<gene>
    <name evidence="2" type="ORF">Lery_2878</name>
</gene>
<dbReference type="OrthoDB" id="5640382at2"/>
<feature type="domain" description="Putative integrase N-terminal" evidence="1">
    <location>
        <begin position="15"/>
        <end position="85"/>
    </location>
</feature>
<evidence type="ECO:0000259" key="1">
    <source>
        <dbReference type="Pfam" id="PF12834"/>
    </source>
</evidence>
<dbReference type="PATRIC" id="fig|448.7.peg.3023"/>
<evidence type="ECO:0000313" key="2">
    <source>
        <dbReference type="EMBL" id="KTC94711.1"/>
    </source>
</evidence>
<name>A0A0W0TGK8_LEGER</name>
<dbReference type="STRING" id="448.Lery_2878"/>
<reference evidence="2 3" key="1">
    <citation type="submission" date="2015-11" db="EMBL/GenBank/DDBJ databases">
        <title>Genomic analysis of 38 Legionella species identifies large and diverse effector repertoires.</title>
        <authorList>
            <person name="Burstein D."/>
            <person name="Amaro F."/>
            <person name="Zusman T."/>
            <person name="Lifshitz Z."/>
            <person name="Cohen O."/>
            <person name="Gilbert J.A."/>
            <person name="Pupko T."/>
            <person name="Shuman H.A."/>
            <person name="Segal G."/>
        </authorList>
    </citation>
    <scope>NUCLEOTIDE SEQUENCE [LARGE SCALE GENOMIC DNA]</scope>
    <source>
        <strain evidence="2 3">SE-32A-C8</strain>
    </source>
</reference>
<organism evidence="2 3">
    <name type="scientific">Legionella erythra</name>
    <dbReference type="NCBI Taxonomy" id="448"/>
    <lineage>
        <taxon>Bacteria</taxon>
        <taxon>Pseudomonadati</taxon>
        <taxon>Pseudomonadota</taxon>
        <taxon>Gammaproteobacteria</taxon>
        <taxon>Legionellales</taxon>
        <taxon>Legionellaceae</taxon>
        <taxon>Legionella</taxon>
    </lineage>
</organism>
<dbReference type="RefSeq" id="WP_058527935.1">
    <property type="nucleotide sequence ID" value="NZ_CAAAHY010000050.1"/>
</dbReference>
<dbReference type="Proteomes" id="UP000054773">
    <property type="component" value="Unassembled WGS sequence"/>
</dbReference>
<dbReference type="Pfam" id="PF12834">
    <property type="entry name" value="Phage_int_SAM_2"/>
    <property type="match status" value="1"/>
</dbReference>
<sequence length="268" mass="32042">MRKYSLRQAANRYLKTENRGSYRDKKHRAFVIHKMIDGLFIIDNIPSSFKTLNSTHIHQLISHWQKQKLKPATIMRYMTIIRNFLSDMNCHLLDIDNKTLGLIRQYPLKSKAKINSKFLQLFTEKSVCLVMAMQVNFGLTFSEAIHFIPDIHFREHRLWITREIAFNSLDRTIPIRNEIQKRTLSELIQLTQGNQSLLHLHGYDKLRRLWREELTKCKLPSNKNYRYLYAQTLNKELSPILGHYQTNWLIRDELGIKSRNTLWLYLNE</sequence>
<keyword evidence="3" id="KW-1185">Reference proteome</keyword>
<dbReference type="EMBL" id="LNYA01000034">
    <property type="protein sequence ID" value="KTC94711.1"/>
    <property type="molecule type" value="Genomic_DNA"/>
</dbReference>
<evidence type="ECO:0000313" key="3">
    <source>
        <dbReference type="Proteomes" id="UP000054773"/>
    </source>
</evidence>
<dbReference type="AlphaFoldDB" id="A0A0W0TGK8"/>
<comment type="caution">
    <text evidence="2">The sequence shown here is derived from an EMBL/GenBank/DDBJ whole genome shotgun (WGS) entry which is preliminary data.</text>
</comment>